<name>A0A3M6TSR1_POCDA</name>
<sequence>MELPVGNRNCKVDLGDPDGKQRGEVPKFIAKKSQGRNLNPTWKKVDCVKAQPLHNTMLGSSGINSCLRSPNYITLSHFCDVCVKLFTGIESKRFSWNFADLIQEIFKIIHGELHALALTAHSLLLSGVNPSVDSIPPHTKLLYVCKFGFALGLDFMQGREAKHVKLAKYAENTCNVRKSTRWWTVFHHEFVSLWWLREIQEKKNIRHKSDIPRRVKDSANRFCCRCLSKTSPDDNG</sequence>
<dbReference type="EMBL" id="RCHS01002978">
    <property type="protein sequence ID" value="RMX44487.1"/>
    <property type="molecule type" value="Genomic_DNA"/>
</dbReference>
<evidence type="ECO:0000313" key="3">
    <source>
        <dbReference type="Proteomes" id="UP000275408"/>
    </source>
</evidence>
<comment type="caution">
    <text evidence="2">The sequence shown here is derived from an EMBL/GenBank/DDBJ whole genome shotgun (WGS) entry which is preliminary data.</text>
</comment>
<organism evidence="2 3">
    <name type="scientific">Pocillopora damicornis</name>
    <name type="common">Cauliflower coral</name>
    <name type="synonym">Millepora damicornis</name>
    <dbReference type="NCBI Taxonomy" id="46731"/>
    <lineage>
        <taxon>Eukaryota</taxon>
        <taxon>Metazoa</taxon>
        <taxon>Cnidaria</taxon>
        <taxon>Anthozoa</taxon>
        <taxon>Hexacorallia</taxon>
        <taxon>Scleractinia</taxon>
        <taxon>Astrocoeniina</taxon>
        <taxon>Pocilloporidae</taxon>
        <taxon>Pocillopora</taxon>
    </lineage>
</organism>
<feature type="region of interest" description="Disordered" evidence="1">
    <location>
        <begin position="1"/>
        <end position="23"/>
    </location>
</feature>
<reference evidence="2 3" key="1">
    <citation type="journal article" date="2018" name="Sci. Rep.">
        <title>Comparative analysis of the Pocillopora damicornis genome highlights role of immune system in coral evolution.</title>
        <authorList>
            <person name="Cunning R."/>
            <person name="Bay R.A."/>
            <person name="Gillette P."/>
            <person name="Baker A.C."/>
            <person name="Traylor-Knowles N."/>
        </authorList>
    </citation>
    <scope>NUCLEOTIDE SEQUENCE [LARGE SCALE GENOMIC DNA]</scope>
    <source>
        <strain evidence="2">RSMAS</strain>
        <tissue evidence="2">Whole animal</tissue>
    </source>
</reference>
<keyword evidence="3" id="KW-1185">Reference proteome</keyword>
<evidence type="ECO:0000256" key="1">
    <source>
        <dbReference type="SAM" id="MobiDB-lite"/>
    </source>
</evidence>
<evidence type="ECO:0000313" key="2">
    <source>
        <dbReference type="EMBL" id="RMX44487.1"/>
    </source>
</evidence>
<dbReference type="AlphaFoldDB" id="A0A3M6TSR1"/>
<dbReference type="Proteomes" id="UP000275408">
    <property type="component" value="Unassembled WGS sequence"/>
</dbReference>
<gene>
    <name evidence="2" type="ORF">pdam_00006074</name>
</gene>
<accession>A0A3M6TSR1</accession>
<feature type="compositionally biased region" description="Basic and acidic residues" evidence="1">
    <location>
        <begin position="10"/>
        <end position="23"/>
    </location>
</feature>
<proteinExistence type="predicted"/>
<protein>
    <submittedName>
        <fullName evidence="2">Uncharacterized protein</fullName>
    </submittedName>
</protein>